<feature type="region of interest" description="Disordered" evidence="1">
    <location>
        <begin position="149"/>
        <end position="179"/>
    </location>
</feature>
<name>A0ABV5IJN7_9ACTN</name>
<evidence type="ECO:0000256" key="2">
    <source>
        <dbReference type="SAM" id="Phobius"/>
    </source>
</evidence>
<sequence>MAGSGRRGVSPAFSFVLSLVAGFLLVLTVPNLGTVVRAARADGAPGVFVPRTLSCITHPGHESCVWTGDFRSDDGAIRRSDVEIYGSDRYTHQAGQPVRAVDIGSGGRVYGPGGSNEWVFSALLLVVALGLLWFLHAGSLRRLLPGSSRPGLAPGPEVAGHSAEAGERAGQESGERAGR</sequence>
<protein>
    <submittedName>
        <fullName evidence="3">Uncharacterized protein</fullName>
    </submittedName>
</protein>
<evidence type="ECO:0000313" key="3">
    <source>
        <dbReference type="EMBL" id="MFB9204706.1"/>
    </source>
</evidence>
<reference evidence="3 4" key="1">
    <citation type="submission" date="2024-09" db="EMBL/GenBank/DDBJ databases">
        <authorList>
            <person name="Sun Q."/>
            <person name="Mori K."/>
        </authorList>
    </citation>
    <scope>NUCLEOTIDE SEQUENCE [LARGE SCALE GENOMIC DNA]</scope>
    <source>
        <strain evidence="3 4">CCM 3426</strain>
    </source>
</reference>
<organism evidence="3 4">
    <name type="scientific">Nonomuraea spiralis</name>
    <dbReference type="NCBI Taxonomy" id="46182"/>
    <lineage>
        <taxon>Bacteria</taxon>
        <taxon>Bacillati</taxon>
        <taxon>Actinomycetota</taxon>
        <taxon>Actinomycetes</taxon>
        <taxon>Streptosporangiales</taxon>
        <taxon>Streptosporangiaceae</taxon>
        <taxon>Nonomuraea</taxon>
    </lineage>
</organism>
<comment type="caution">
    <text evidence="3">The sequence shown here is derived from an EMBL/GenBank/DDBJ whole genome shotgun (WGS) entry which is preliminary data.</text>
</comment>
<gene>
    <name evidence="3" type="ORF">ACFFV7_26175</name>
</gene>
<dbReference type="Proteomes" id="UP001589647">
    <property type="component" value="Unassembled WGS sequence"/>
</dbReference>
<keyword evidence="4" id="KW-1185">Reference proteome</keyword>
<dbReference type="EMBL" id="JBHMEI010000020">
    <property type="protein sequence ID" value="MFB9204706.1"/>
    <property type="molecule type" value="Genomic_DNA"/>
</dbReference>
<dbReference type="RefSeq" id="WP_125637908.1">
    <property type="nucleotide sequence ID" value="NZ_BMRC01000013.1"/>
</dbReference>
<accession>A0ABV5IJN7</accession>
<keyword evidence="2" id="KW-0812">Transmembrane</keyword>
<evidence type="ECO:0000256" key="1">
    <source>
        <dbReference type="SAM" id="MobiDB-lite"/>
    </source>
</evidence>
<keyword evidence="2" id="KW-0472">Membrane</keyword>
<feature type="compositionally biased region" description="Basic and acidic residues" evidence="1">
    <location>
        <begin position="164"/>
        <end position="179"/>
    </location>
</feature>
<feature type="transmembrane region" description="Helical" evidence="2">
    <location>
        <begin position="12"/>
        <end position="32"/>
    </location>
</feature>
<evidence type="ECO:0000313" key="4">
    <source>
        <dbReference type="Proteomes" id="UP001589647"/>
    </source>
</evidence>
<keyword evidence="2" id="KW-1133">Transmembrane helix</keyword>
<proteinExistence type="predicted"/>
<feature type="transmembrane region" description="Helical" evidence="2">
    <location>
        <begin position="118"/>
        <end position="135"/>
    </location>
</feature>